<reference evidence="2" key="1">
    <citation type="submission" date="2022-06" db="EMBL/GenBank/DDBJ databases">
        <title>Genomic Encyclopedia of Archaeal and Bacterial Type Strains, Phase II (KMG-II): from individual species to whole genera.</title>
        <authorList>
            <person name="Goeker M."/>
        </authorList>
    </citation>
    <scope>NUCLEOTIDE SEQUENCE</scope>
    <source>
        <strain evidence="2">DSM 43935</strain>
    </source>
</reference>
<protein>
    <recommendedName>
        <fullName evidence="1">MftR C-terminal domain-containing protein</fullName>
    </recommendedName>
</protein>
<sequence>MLPLLCRVVDQAPNAHYPVTAVAPDPDPEFRRTAELVVATPALRAYARALWTDCEAALTRVIAEETGRDADDLSLRLLARYVLEIPDLAGTPPDPRAAMDTAFAHLRHGWPGL</sequence>
<dbReference type="AlphaFoldDB" id="A0AAE3GIZ4"/>
<keyword evidence="3" id="KW-1185">Reference proteome</keyword>
<evidence type="ECO:0000259" key="1">
    <source>
        <dbReference type="Pfam" id="PF17754"/>
    </source>
</evidence>
<evidence type="ECO:0000313" key="3">
    <source>
        <dbReference type="Proteomes" id="UP001206128"/>
    </source>
</evidence>
<feature type="domain" description="MftR C-terminal" evidence="1">
    <location>
        <begin position="19"/>
        <end position="83"/>
    </location>
</feature>
<dbReference type="Gene3D" id="1.10.357.10">
    <property type="entry name" value="Tetracycline Repressor, domain 2"/>
    <property type="match status" value="1"/>
</dbReference>
<dbReference type="Pfam" id="PF17754">
    <property type="entry name" value="TetR_C_14"/>
    <property type="match status" value="1"/>
</dbReference>
<proteinExistence type="predicted"/>
<evidence type="ECO:0000313" key="2">
    <source>
        <dbReference type="EMBL" id="MCP2169082.1"/>
    </source>
</evidence>
<dbReference type="Proteomes" id="UP001206128">
    <property type="component" value="Unassembled WGS sequence"/>
</dbReference>
<dbReference type="InterPro" id="IPR041347">
    <property type="entry name" value="MftR_C"/>
</dbReference>
<dbReference type="EMBL" id="JAMTCK010000017">
    <property type="protein sequence ID" value="MCP2169082.1"/>
    <property type="molecule type" value="Genomic_DNA"/>
</dbReference>
<organism evidence="2 3">
    <name type="scientific">Goodfellowiella coeruleoviolacea</name>
    <dbReference type="NCBI Taxonomy" id="334858"/>
    <lineage>
        <taxon>Bacteria</taxon>
        <taxon>Bacillati</taxon>
        <taxon>Actinomycetota</taxon>
        <taxon>Actinomycetes</taxon>
        <taxon>Pseudonocardiales</taxon>
        <taxon>Pseudonocardiaceae</taxon>
        <taxon>Goodfellowiella</taxon>
    </lineage>
</organism>
<gene>
    <name evidence="2" type="ORF">LX83_005966</name>
</gene>
<comment type="caution">
    <text evidence="2">The sequence shown here is derived from an EMBL/GenBank/DDBJ whole genome shotgun (WGS) entry which is preliminary data.</text>
</comment>
<accession>A0AAE3GIZ4</accession>
<name>A0AAE3GIZ4_9PSEU</name>